<keyword evidence="2" id="KW-1185">Reference proteome</keyword>
<name>A0A9D4BKH5_DREPO</name>
<dbReference type="Proteomes" id="UP000828390">
    <property type="component" value="Unassembled WGS sequence"/>
</dbReference>
<evidence type="ECO:0000313" key="1">
    <source>
        <dbReference type="EMBL" id="KAH3707041.1"/>
    </source>
</evidence>
<accession>A0A9D4BKH5</accession>
<protein>
    <submittedName>
        <fullName evidence="1">Uncharacterized protein</fullName>
    </submittedName>
</protein>
<gene>
    <name evidence="1" type="ORF">DPMN_066435</name>
</gene>
<evidence type="ECO:0000313" key="2">
    <source>
        <dbReference type="Proteomes" id="UP000828390"/>
    </source>
</evidence>
<sequence length="161" mass="18300">MVTTISQNCYEQMDPKPFLYSLEDLQLSITGANGTELVYMGYIEAAISVPNISEETFDVPVLVVPNTEYKINVPVIIGTNVKRHLHSLPLENLSEEWKAALMTLFSDNTRLLNVLWSVCSRRNRSRDIHGINVHTLTFTYVRQRQDSSFYVTRIGFAVQSG</sequence>
<dbReference type="AlphaFoldDB" id="A0A9D4BKH5"/>
<reference evidence="1" key="1">
    <citation type="journal article" date="2019" name="bioRxiv">
        <title>The Genome of the Zebra Mussel, Dreissena polymorpha: A Resource for Invasive Species Research.</title>
        <authorList>
            <person name="McCartney M.A."/>
            <person name="Auch B."/>
            <person name="Kono T."/>
            <person name="Mallez S."/>
            <person name="Zhang Y."/>
            <person name="Obille A."/>
            <person name="Becker A."/>
            <person name="Abrahante J.E."/>
            <person name="Garbe J."/>
            <person name="Badalamenti J.P."/>
            <person name="Herman A."/>
            <person name="Mangelson H."/>
            <person name="Liachko I."/>
            <person name="Sullivan S."/>
            <person name="Sone E.D."/>
            <person name="Koren S."/>
            <person name="Silverstein K.A.T."/>
            <person name="Beckman K.B."/>
            <person name="Gohl D.M."/>
        </authorList>
    </citation>
    <scope>NUCLEOTIDE SEQUENCE</scope>
    <source>
        <strain evidence="1">Duluth1</strain>
        <tissue evidence="1">Whole animal</tissue>
    </source>
</reference>
<comment type="caution">
    <text evidence="1">The sequence shown here is derived from an EMBL/GenBank/DDBJ whole genome shotgun (WGS) entry which is preliminary data.</text>
</comment>
<proteinExistence type="predicted"/>
<dbReference type="EMBL" id="JAIWYP010000014">
    <property type="protein sequence ID" value="KAH3707041.1"/>
    <property type="molecule type" value="Genomic_DNA"/>
</dbReference>
<reference evidence="1" key="2">
    <citation type="submission" date="2020-11" db="EMBL/GenBank/DDBJ databases">
        <authorList>
            <person name="McCartney M.A."/>
            <person name="Auch B."/>
            <person name="Kono T."/>
            <person name="Mallez S."/>
            <person name="Becker A."/>
            <person name="Gohl D.M."/>
            <person name="Silverstein K.A.T."/>
            <person name="Koren S."/>
            <person name="Bechman K.B."/>
            <person name="Herman A."/>
            <person name="Abrahante J.E."/>
            <person name="Garbe J."/>
        </authorList>
    </citation>
    <scope>NUCLEOTIDE SEQUENCE</scope>
    <source>
        <strain evidence="1">Duluth1</strain>
        <tissue evidence="1">Whole animal</tissue>
    </source>
</reference>
<organism evidence="1 2">
    <name type="scientific">Dreissena polymorpha</name>
    <name type="common">Zebra mussel</name>
    <name type="synonym">Mytilus polymorpha</name>
    <dbReference type="NCBI Taxonomy" id="45954"/>
    <lineage>
        <taxon>Eukaryota</taxon>
        <taxon>Metazoa</taxon>
        <taxon>Spiralia</taxon>
        <taxon>Lophotrochozoa</taxon>
        <taxon>Mollusca</taxon>
        <taxon>Bivalvia</taxon>
        <taxon>Autobranchia</taxon>
        <taxon>Heteroconchia</taxon>
        <taxon>Euheterodonta</taxon>
        <taxon>Imparidentia</taxon>
        <taxon>Neoheterodontei</taxon>
        <taxon>Myida</taxon>
        <taxon>Dreissenoidea</taxon>
        <taxon>Dreissenidae</taxon>
        <taxon>Dreissena</taxon>
    </lineage>
</organism>